<dbReference type="Gene3D" id="3.40.50.10810">
    <property type="entry name" value="Tandem AAA-ATPase domain"/>
    <property type="match status" value="1"/>
</dbReference>
<dbReference type="AlphaFoldDB" id="A0A0D3JC65"/>
<dbReference type="InterPro" id="IPR027417">
    <property type="entry name" value="P-loop_NTPase"/>
</dbReference>
<evidence type="ECO:0000259" key="1">
    <source>
        <dbReference type="PROSITE" id="PS51192"/>
    </source>
</evidence>
<evidence type="ECO:0000313" key="2">
    <source>
        <dbReference type="EnsemblProtists" id="EOD21100"/>
    </source>
</evidence>
<dbReference type="GO" id="GO:0005524">
    <property type="term" value="F:ATP binding"/>
    <property type="evidence" value="ECO:0007669"/>
    <property type="project" value="InterPro"/>
</dbReference>
<accession>A0A0D3JC65</accession>
<protein>
    <recommendedName>
        <fullName evidence="1">Helicase ATP-binding domain-containing protein</fullName>
    </recommendedName>
</protein>
<sequence>MWRQYARGRGGILGDEMGLGKTVQTIAFLGAGRGISERGDEQVLVVVPMSTLGNWKREFRTWGCFRLAVCHGAEKEAALRALASRECEVVLTTYETVVNCQRDLAGHPWEATVWDEAHKLKNPKAKVTESAQRVACPSRFALTGARLAAETSRG</sequence>
<dbReference type="EnsemblProtists" id="EOD21100">
    <property type="protein sequence ID" value="EOD21100"/>
    <property type="gene ID" value="EMIHUDRAFT_75052"/>
</dbReference>
<keyword evidence="3" id="KW-1185">Reference proteome</keyword>
<dbReference type="STRING" id="2903.A0A0D3JC65"/>
<dbReference type="PaxDb" id="2903-EOD21100"/>
<dbReference type="InterPro" id="IPR014001">
    <property type="entry name" value="Helicase_ATP-bd"/>
</dbReference>
<evidence type="ECO:0000313" key="3">
    <source>
        <dbReference type="Proteomes" id="UP000013827"/>
    </source>
</evidence>
<dbReference type="InterPro" id="IPR000330">
    <property type="entry name" value="SNF2_N"/>
</dbReference>
<proteinExistence type="predicted"/>
<organism evidence="2 3">
    <name type="scientific">Emiliania huxleyi (strain CCMP1516)</name>
    <dbReference type="NCBI Taxonomy" id="280463"/>
    <lineage>
        <taxon>Eukaryota</taxon>
        <taxon>Haptista</taxon>
        <taxon>Haptophyta</taxon>
        <taxon>Prymnesiophyceae</taxon>
        <taxon>Isochrysidales</taxon>
        <taxon>Noelaerhabdaceae</taxon>
        <taxon>Emiliania</taxon>
    </lineage>
</organism>
<dbReference type="Proteomes" id="UP000013827">
    <property type="component" value="Unassembled WGS sequence"/>
</dbReference>
<dbReference type="PANTHER" id="PTHR45629:SF7">
    <property type="entry name" value="DNA EXCISION REPAIR PROTEIN ERCC-6-RELATED"/>
    <property type="match status" value="1"/>
</dbReference>
<dbReference type="InterPro" id="IPR050496">
    <property type="entry name" value="SNF2_RAD54_helicase_repair"/>
</dbReference>
<reference evidence="3" key="1">
    <citation type="journal article" date="2013" name="Nature">
        <title>Pan genome of the phytoplankton Emiliania underpins its global distribution.</title>
        <authorList>
            <person name="Read B.A."/>
            <person name="Kegel J."/>
            <person name="Klute M.J."/>
            <person name="Kuo A."/>
            <person name="Lefebvre S.C."/>
            <person name="Maumus F."/>
            <person name="Mayer C."/>
            <person name="Miller J."/>
            <person name="Monier A."/>
            <person name="Salamov A."/>
            <person name="Young J."/>
            <person name="Aguilar M."/>
            <person name="Claverie J.M."/>
            <person name="Frickenhaus S."/>
            <person name="Gonzalez K."/>
            <person name="Herman E.K."/>
            <person name="Lin Y.C."/>
            <person name="Napier J."/>
            <person name="Ogata H."/>
            <person name="Sarno A.F."/>
            <person name="Shmutz J."/>
            <person name="Schroeder D."/>
            <person name="de Vargas C."/>
            <person name="Verret F."/>
            <person name="von Dassow P."/>
            <person name="Valentin K."/>
            <person name="Van de Peer Y."/>
            <person name="Wheeler G."/>
            <person name="Dacks J.B."/>
            <person name="Delwiche C.F."/>
            <person name="Dyhrman S.T."/>
            <person name="Glockner G."/>
            <person name="John U."/>
            <person name="Richards T."/>
            <person name="Worden A.Z."/>
            <person name="Zhang X."/>
            <person name="Grigoriev I.V."/>
            <person name="Allen A.E."/>
            <person name="Bidle K."/>
            <person name="Borodovsky M."/>
            <person name="Bowler C."/>
            <person name="Brownlee C."/>
            <person name="Cock J.M."/>
            <person name="Elias M."/>
            <person name="Gladyshev V.N."/>
            <person name="Groth M."/>
            <person name="Guda C."/>
            <person name="Hadaegh A."/>
            <person name="Iglesias-Rodriguez M.D."/>
            <person name="Jenkins J."/>
            <person name="Jones B.M."/>
            <person name="Lawson T."/>
            <person name="Leese F."/>
            <person name="Lindquist E."/>
            <person name="Lobanov A."/>
            <person name="Lomsadze A."/>
            <person name="Malik S.B."/>
            <person name="Marsh M.E."/>
            <person name="Mackinder L."/>
            <person name="Mock T."/>
            <person name="Mueller-Roeber B."/>
            <person name="Pagarete A."/>
            <person name="Parker M."/>
            <person name="Probert I."/>
            <person name="Quesneville H."/>
            <person name="Raines C."/>
            <person name="Rensing S.A."/>
            <person name="Riano-Pachon D.M."/>
            <person name="Richier S."/>
            <person name="Rokitta S."/>
            <person name="Shiraiwa Y."/>
            <person name="Soanes D.M."/>
            <person name="van der Giezen M."/>
            <person name="Wahlund T.M."/>
            <person name="Williams B."/>
            <person name="Wilson W."/>
            <person name="Wolfe G."/>
            <person name="Wurch L.L."/>
        </authorList>
    </citation>
    <scope>NUCLEOTIDE SEQUENCE</scope>
</reference>
<dbReference type="SMART" id="SM00487">
    <property type="entry name" value="DEXDc"/>
    <property type="match status" value="1"/>
</dbReference>
<feature type="domain" description="Helicase ATP-binding" evidence="1">
    <location>
        <begin position="2"/>
        <end position="144"/>
    </location>
</feature>
<dbReference type="InterPro" id="IPR038718">
    <property type="entry name" value="SNF2-like_sf"/>
</dbReference>
<dbReference type="PANTHER" id="PTHR45629">
    <property type="entry name" value="SNF2/RAD54 FAMILY MEMBER"/>
    <property type="match status" value="1"/>
</dbReference>
<dbReference type="Pfam" id="PF00176">
    <property type="entry name" value="SNF2-rel_dom"/>
    <property type="match status" value="1"/>
</dbReference>
<dbReference type="SUPFAM" id="SSF52540">
    <property type="entry name" value="P-loop containing nucleoside triphosphate hydrolases"/>
    <property type="match status" value="1"/>
</dbReference>
<dbReference type="eggNOG" id="KOG0387">
    <property type="taxonomic scope" value="Eukaryota"/>
</dbReference>
<name>A0A0D3JC65_EMIH1</name>
<reference evidence="2" key="2">
    <citation type="submission" date="2024-10" db="UniProtKB">
        <authorList>
            <consortium name="EnsemblProtists"/>
        </authorList>
    </citation>
    <scope>IDENTIFICATION</scope>
</reference>
<dbReference type="PROSITE" id="PS51192">
    <property type="entry name" value="HELICASE_ATP_BIND_1"/>
    <property type="match status" value="1"/>
</dbReference>